<comment type="caution">
    <text evidence="1">The sequence shown here is derived from an EMBL/GenBank/DDBJ whole genome shotgun (WGS) entry which is preliminary data.</text>
</comment>
<name>A0ABU1V4L9_9BURK</name>
<dbReference type="Proteomes" id="UP001265550">
    <property type="component" value="Unassembled WGS sequence"/>
</dbReference>
<accession>A0ABU1V4L9</accession>
<dbReference type="PANTHER" id="PTHR39206:SF1">
    <property type="entry name" value="SLL8004 PROTEIN"/>
    <property type="match status" value="1"/>
</dbReference>
<dbReference type="InterPro" id="IPR027417">
    <property type="entry name" value="P-loop_NTPase"/>
</dbReference>
<dbReference type="SUPFAM" id="SSF52540">
    <property type="entry name" value="P-loop containing nucleoside triphosphate hydrolases"/>
    <property type="match status" value="1"/>
</dbReference>
<proteinExistence type="predicted"/>
<dbReference type="Gene3D" id="3.40.50.300">
    <property type="entry name" value="P-loop containing nucleotide triphosphate hydrolases"/>
    <property type="match status" value="1"/>
</dbReference>
<dbReference type="Pfam" id="PF13671">
    <property type="entry name" value="AAA_33"/>
    <property type="match status" value="1"/>
</dbReference>
<organism evidence="1 2">
    <name type="scientific">Hydrogenophaga laconesensis</name>
    <dbReference type="NCBI Taxonomy" id="1805971"/>
    <lineage>
        <taxon>Bacteria</taxon>
        <taxon>Pseudomonadati</taxon>
        <taxon>Pseudomonadota</taxon>
        <taxon>Betaproteobacteria</taxon>
        <taxon>Burkholderiales</taxon>
        <taxon>Comamonadaceae</taxon>
        <taxon>Hydrogenophaga</taxon>
    </lineage>
</organism>
<dbReference type="PANTHER" id="PTHR39206">
    <property type="entry name" value="SLL8004 PROTEIN"/>
    <property type="match status" value="1"/>
</dbReference>
<dbReference type="RefSeq" id="WP_204731426.1">
    <property type="nucleotide sequence ID" value="NZ_JAVDWE010000001.1"/>
</dbReference>
<evidence type="ECO:0000313" key="2">
    <source>
        <dbReference type="Proteomes" id="UP001265550"/>
    </source>
</evidence>
<protein>
    <submittedName>
        <fullName evidence="1">ABC-type ATPase</fullName>
    </submittedName>
</protein>
<evidence type="ECO:0000313" key="1">
    <source>
        <dbReference type="EMBL" id="MDR7092406.1"/>
    </source>
</evidence>
<reference evidence="1 2" key="1">
    <citation type="submission" date="2023-07" db="EMBL/GenBank/DDBJ databases">
        <title>Sorghum-associated microbial communities from plants grown in Nebraska, USA.</title>
        <authorList>
            <person name="Schachtman D."/>
        </authorList>
    </citation>
    <scope>NUCLEOTIDE SEQUENCE [LARGE SCALE GENOMIC DNA]</scope>
    <source>
        <strain evidence="1 2">BE240</strain>
    </source>
</reference>
<dbReference type="EMBL" id="JAVDWE010000001">
    <property type="protein sequence ID" value="MDR7092406.1"/>
    <property type="molecule type" value="Genomic_DNA"/>
</dbReference>
<sequence length="212" mass="23331">MTRPVFYLLAGPNGAGKSTLYRASLETGLIPAEAPFVNADLHEAAHLQHITQPVRRSQMARQWADAQRTACLAAGESFVSETVFSHPSKLDLLVAARAAGFLVILLIVCVDDPRHLLVRVQQRMLEGGHSVPPERILARYPRTLANLARAIPLADLALLYDTSGPRNRVVQQPRLVARCRAGRVLWKNPVRWPAWARQLLADVPEGPPASAH</sequence>
<gene>
    <name evidence="1" type="ORF">J2X09_000129</name>
</gene>
<keyword evidence="2" id="KW-1185">Reference proteome</keyword>